<feature type="region of interest" description="Disordered" evidence="1">
    <location>
        <begin position="1"/>
        <end position="38"/>
    </location>
</feature>
<dbReference type="AlphaFoldDB" id="K5BBN3"/>
<reference evidence="2 3" key="1">
    <citation type="journal article" date="2012" name="J. Bacteriol.">
        <title>Genome sequence of Mycobacterium hassiacum DSM 44199, a rare source of heat-stable mycobacterial proteins.</title>
        <authorList>
            <person name="Tiago I."/>
            <person name="Maranha A."/>
            <person name="Mendes V."/>
            <person name="Alarico S."/>
            <person name="Moynihan P.J."/>
            <person name="Clarke A.J."/>
            <person name="Macedo-Ribeiro S."/>
            <person name="Pereira P.J."/>
            <person name="Empadinhas N."/>
        </authorList>
    </citation>
    <scope>NUCLEOTIDE SEQUENCE [LARGE SCALE GENOMIC DNA]</scope>
    <source>
        <strain evidence="3">DSM 44199 / CIP 105218 / JCM 12690 / 3849</strain>
    </source>
</reference>
<evidence type="ECO:0000256" key="1">
    <source>
        <dbReference type="SAM" id="MobiDB-lite"/>
    </source>
</evidence>
<dbReference type="EMBL" id="AMRA01000042">
    <property type="protein sequence ID" value="EKF24290.1"/>
    <property type="molecule type" value="Genomic_DNA"/>
</dbReference>
<organism evidence="2 3">
    <name type="scientific">Mycolicibacterium hassiacum (strain DSM 44199 / CIP 105218 / JCM 12690 / 3849)</name>
    <name type="common">Mycobacterium hassiacum</name>
    <dbReference type="NCBI Taxonomy" id="1122247"/>
    <lineage>
        <taxon>Bacteria</taxon>
        <taxon>Bacillati</taxon>
        <taxon>Actinomycetota</taxon>
        <taxon>Actinomycetes</taxon>
        <taxon>Mycobacteriales</taxon>
        <taxon>Mycobacteriaceae</taxon>
        <taxon>Mycolicibacterium</taxon>
    </lineage>
</organism>
<proteinExistence type="predicted"/>
<protein>
    <submittedName>
        <fullName evidence="2">Uncharacterized protein</fullName>
    </submittedName>
</protein>
<comment type="caution">
    <text evidence="2">The sequence shown here is derived from an EMBL/GenBank/DDBJ whole genome shotgun (WGS) entry which is preliminary data.</text>
</comment>
<dbReference type="PATRIC" id="fig|1122247.3.peg.1603"/>
<keyword evidence="3" id="KW-1185">Reference proteome</keyword>
<evidence type="ECO:0000313" key="2">
    <source>
        <dbReference type="EMBL" id="EKF24290.1"/>
    </source>
</evidence>
<evidence type="ECO:0000313" key="3">
    <source>
        <dbReference type="Proteomes" id="UP000006265"/>
    </source>
</evidence>
<dbReference type="Proteomes" id="UP000006265">
    <property type="component" value="Unassembled WGS sequence"/>
</dbReference>
<accession>K5BBN3</accession>
<sequence length="38" mass="3765">MGVRATCRVAAAGTRLPRGGETSGRSAAQIPGSRAHSA</sequence>
<gene>
    <name evidence="2" type="ORF">C731_1666</name>
</gene>
<name>K5BBN3_MYCHD</name>